<accession>A0A1S7LPQ0</accession>
<name>A0A1S7LPQ0_MAGMO</name>
<evidence type="ECO:0000313" key="1">
    <source>
        <dbReference type="EMBL" id="CRH08179.1"/>
    </source>
</evidence>
<dbReference type="EMBL" id="LO017727">
    <property type="protein sequence ID" value="CRH08179.1"/>
    <property type="molecule type" value="Genomic_DNA"/>
</dbReference>
<protein>
    <submittedName>
        <fullName evidence="1">Uncharacterized protein</fullName>
    </submittedName>
</protein>
<proteinExistence type="predicted"/>
<reference evidence="1" key="1">
    <citation type="submission" date="2015-04" db="EMBL/GenBank/DDBJ databases">
        <authorList>
            <person name="Syromyatnikov M.Y."/>
            <person name="Popov V.N."/>
        </authorList>
    </citation>
    <scope>NUCLEOTIDE SEQUENCE</scope>
    <source>
        <strain evidence="1">MO-1</strain>
    </source>
</reference>
<sequence>MPRNLFDAAKKFIWEEAKELGWEDPTERERKDQAELLRNDAAYQAAKARCPTSPPQGNSAFKPYAGISEVFHCGYEGYHEQGFTPTPAKPTAECVYDEGGILVDENHRYSGCAGTPNQYPSISIPHFFVDQGGVVKKGKQGIQSSWQKFKDDMTF</sequence>
<organism evidence="1">
    <name type="scientific">Magnetococcus massalia (strain MO-1)</name>
    <dbReference type="NCBI Taxonomy" id="451514"/>
    <lineage>
        <taxon>Bacteria</taxon>
        <taxon>Pseudomonadati</taxon>
        <taxon>Pseudomonadota</taxon>
        <taxon>Magnetococcia</taxon>
        <taxon>Magnetococcales</taxon>
        <taxon>Magnetococcaceae</taxon>
        <taxon>Magnetococcus</taxon>
    </lineage>
</organism>
<gene>
    <name evidence="1" type="ORF">MAGMO_4051</name>
</gene>
<dbReference type="AlphaFoldDB" id="A0A1S7LPQ0"/>